<comment type="caution">
    <text evidence="1">The sequence shown here is derived from an EMBL/GenBank/DDBJ whole genome shotgun (WGS) entry which is preliminary data.</text>
</comment>
<dbReference type="AlphaFoldDB" id="A0A8H7VDP1"/>
<proteinExistence type="predicted"/>
<sequence>MSCQPCNSRGKVRNPTKSDVEGAALALVNGNVEEQQKKLAGIEKHVDTAIGRMKMLVPSNMVCDSWTSQDESIHNAIMKLFLDSVFKSYPFIPLDECEKNWIARHFLLQKWNNIHTCNEGEESVTTTNDSRQRDEVTGSTGGAMSLCSSLQSREIVRQFSVPGTSASRSRPALTWEVSISDFSFILGIPSALVTMPVPTAAPPIVIPAQFINHHHHGKWQEENVGHEQQQQQQQQKTKNWLNLIPVQ</sequence>
<name>A0A8H7VDP1_9FUNG</name>
<accession>A0A8H7VDP1</accession>
<protein>
    <submittedName>
        <fullName evidence="1">Uncharacterized protein</fullName>
    </submittedName>
</protein>
<organism evidence="1 2">
    <name type="scientific">Circinella minor</name>
    <dbReference type="NCBI Taxonomy" id="1195481"/>
    <lineage>
        <taxon>Eukaryota</taxon>
        <taxon>Fungi</taxon>
        <taxon>Fungi incertae sedis</taxon>
        <taxon>Mucoromycota</taxon>
        <taxon>Mucoromycotina</taxon>
        <taxon>Mucoromycetes</taxon>
        <taxon>Mucorales</taxon>
        <taxon>Lichtheimiaceae</taxon>
        <taxon>Circinella</taxon>
    </lineage>
</organism>
<dbReference type="Proteomes" id="UP000646827">
    <property type="component" value="Unassembled WGS sequence"/>
</dbReference>
<dbReference type="EMBL" id="JAEPRB010000382">
    <property type="protein sequence ID" value="KAG2216605.1"/>
    <property type="molecule type" value="Genomic_DNA"/>
</dbReference>
<dbReference type="OrthoDB" id="2299935at2759"/>
<keyword evidence="2" id="KW-1185">Reference proteome</keyword>
<evidence type="ECO:0000313" key="1">
    <source>
        <dbReference type="EMBL" id="KAG2216605.1"/>
    </source>
</evidence>
<gene>
    <name evidence="1" type="ORF">INT45_009570</name>
</gene>
<evidence type="ECO:0000313" key="2">
    <source>
        <dbReference type="Proteomes" id="UP000646827"/>
    </source>
</evidence>
<reference evidence="1 2" key="1">
    <citation type="submission" date="2020-12" db="EMBL/GenBank/DDBJ databases">
        <title>Metabolic potential, ecology and presence of endohyphal bacteria is reflected in genomic diversity of Mucoromycotina.</title>
        <authorList>
            <person name="Muszewska A."/>
            <person name="Okrasinska A."/>
            <person name="Steczkiewicz K."/>
            <person name="Drgas O."/>
            <person name="Orlowska M."/>
            <person name="Perlinska-Lenart U."/>
            <person name="Aleksandrzak-Piekarczyk T."/>
            <person name="Szatraj K."/>
            <person name="Zielenkiewicz U."/>
            <person name="Pilsyk S."/>
            <person name="Malc E."/>
            <person name="Mieczkowski P."/>
            <person name="Kruszewska J.S."/>
            <person name="Biernat P."/>
            <person name="Pawlowska J."/>
        </authorList>
    </citation>
    <scope>NUCLEOTIDE SEQUENCE [LARGE SCALE GENOMIC DNA]</scope>
    <source>
        <strain evidence="1 2">CBS 142.35</strain>
    </source>
</reference>